<evidence type="ECO:0000313" key="2">
    <source>
        <dbReference type="EMBL" id="SOY65638.1"/>
    </source>
</evidence>
<name>A0A375C922_9BURK</name>
<dbReference type="PANTHER" id="PTHR46609:SF6">
    <property type="entry name" value="EXONUCLEASE, PHAGE-TYPE_RECB, C-TERMINAL DOMAIN-CONTAINING PROTEIN-RELATED"/>
    <property type="match status" value="1"/>
</dbReference>
<gene>
    <name evidence="2" type="ORF">CBM2586_B10233</name>
</gene>
<dbReference type="Gene3D" id="3.90.320.10">
    <property type="match status" value="1"/>
</dbReference>
<protein>
    <submittedName>
        <fullName evidence="2">Phage-related exonuclease</fullName>
    </submittedName>
</protein>
<organism evidence="2">
    <name type="scientific">Cupriavidus taiwanensis</name>
    <dbReference type="NCBI Taxonomy" id="164546"/>
    <lineage>
        <taxon>Bacteria</taxon>
        <taxon>Pseudomonadati</taxon>
        <taxon>Pseudomonadota</taxon>
        <taxon>Betaproteobacteria</taxon>
        <taxon>Burkholderiales</taxon>
        <taxon>Burkholderiaceae</taxon>
        <taxon>Cupriavidus</taxon>
    </lineage>
</organism>
<proteinExistence type="predicted"/>
<dbReference type="CDD" id="cd22343">
    <property type="entry name" value="PDDEXK_lambda_exonuclease-like"/>
    <property type="match status" value="1"/>
</dbReference>
<evidence type="ECO:0000259" key="1">
    <source>
        <dbReference type="Pfam" id="PF09588"/>
    </source>
</evidence>
<accession>A0A375C922</accession>
<keyword evidence="2" id="KW-0378">Hydrolase</keyword>
<dbReference type="Proteomes" id="UP000257016">
    <property type="component" value="Unassembled WGS sequence"/>
</dbReference>
<dbReference type="EMBL" id="OFSN01000015">
    <property type="protein sequence ID" value="SOY65638.1"/>
    <property type="molecule type" value="Genomic_DNA"/>
</dbReference>
<dbReference type="PANTHER" id="PTHR46609">
    <property type="entry name" value="EXONUCLEASE, PHAGE-TYPE/RECB, C-TERMINAL DOMAIN-CONTAINING PROTEIN"/>
    <property type="match status" value="1"/>
</dbReference>
<reference evidence="2" key="1">
    <citation type="submission" date="2018-01" db="EMBL/GenBank/DDBJ databases">
        <authorList>
            <person name="Clerissi C."/>
        </authorList>
    </citation>
    <scope>NUCLEOTIDE SEQUENCE</scope>
    <source>
        <strain evidence="2">Cupriavidus taiwanensis LMG 19430</strain>
    </source>
</reference>
<dbReference type="InterPro" id="IPR011335">
    <property type="entry name" value="Restrct_endonuc-II-like"/>
</dbReference>
<keyword evidence="2" id="KW-0269">Exonuclease</keyword>
<dbReference type="AlphaFoldDB" id="A0A375C922"/>
<dbReference type="InterPro" id="IPR011604">
    <property type="entry name" value="PDDEXK-like_dom_sf"/>
</dbReference>
<dbReference type="InterPro" id="IPR051703">
    <property type="entry name" value="NF-kappa-B_Signaling_Reg"/>
</dbReference>
<dbReference type="SUPFAM" id="SSF52980">
    <property type="entry name" value="Restriction endonuclease-like"/>
    <property type="match status" value="1"/>
</dbReference>
<dbReference type="GO" id="GO:0004527">
    <property type="term" value="F:exonuclease activity"/>
    <property type="evidence" value="ECO:0007669"/>
    <property type="project" value="UniProtKB-KW"/>
</dbReference>
<dbReference type="Pfam" id="PF09588">
    <property type="entry name" value="YqaJ"/>
    <property type="match status" value="1"/>
</dbReference>
<sequence length="214" mass="23982">MSRYIVSPHPQGTPEWLADRCGKVTGSSVSAVFAKIKSGEAAARADYRMQLVLERLTGIPAEGPPPTAEMRWGTEQEPFARMAYEIATGLTVNESGFCYLPDLMVGCSVDGFLEDGGRIGIWEGKAPKSKTHLVYLEAGELPSIYVPQVEHNLWVTGAEFCDFQSYDPRFPEKLQRFSIRIWRDEARIKAHEEAVLQFLSEVDELESKLRQRAA</sequence>
<keyword evidence="2" id="KW-0540">Nuclease</keyword>
<comment type="caution">
    <text evidence="2">The sequence shown here is derived from an EMBL/GenBank/DDBJ whole genome shotgun (WGS) entry which is preliminary data.</text>
</comment>
<dbReference type="InterPro" id="IPR019080">
    <property type="entry name" value="YqaJ_viral_recombinase"/>
</dbReference>
<feature type="domain" description="YqaJ viral recombinase" evidence="1">
    <location>
        <begin position="15"/>
        <end position="159"/>
    </location>
</feature>